<evidence type="ECO:0000313" key="5">
    <source>
        <dbReference type="EMBL" id="QKD82846.1"/>
    </source>
</evidence>
<dbReference type="GO" id="GO:0016042">
    <property type="term" value="P:lipid catabolic process"/>
    <property type="evidence" value="ECO:0007669"/>
    <property type="project" value="UniProtKB-UniRule"/>
</dbReference>
<dbReference type="PANTHER" id="PTHR46394">
    <property type="entry name" value="ANNEXIN"/>
    <property type="match status" value="1"/>
</dbReference>
<protein>
    <recommendedName>
        <fullName evidence="4">PNPLA domain-containing protein</fullName>
    </recommendedName>
</protein>
<keyword evidence="3" id="KW-1133">Transmembrane helix</keyword>
<evidence type="ECO:0000256" key="2">
    <source>
        <dbReference type="PROSITE-ProRule" id="PRU01161"/>
    </source>
</evidence>
<keyword evidence="6" id="KW-1185">Reference proteome</keyword>
<keyword evidence="3" id="KW-0812">Transmembrane</keyword>
<feature type="short sequence motif" description="DGA/G" evidence="2">
    <location>
        <begin position="445"/>
        <end position="447"/>
    </location>
</feature>
<dbReference type="SUPFAM" id="SSF52151">
    <property type="entry name" value="FabD/lysophospholipase-like"/>
    <property type="match status" value="1"/>
</dbReference>
<feature type="active site" description="Nucleophile" evidence="2">
    <location>
        <position position="60"/>
    </location>
</feature>
<dbReference type="Pfam" id="PF01734">
    <property type="entry name" value="Patatin"/>
    <property type="match status" value="1"/>
</dbReference>
<evidence type="ECO:0000259" key="4">
    <source>
        <dbReference type="PROSITE" id="PS51635"/>
    </source>
</evidence>
<dbReference type="RefSeq" id="WP_172356018.1">
    <property type="nucleotide sequence ID" value="NZ_CP053661.1"/>
</dbReference>
<feature type="active site" description="Proton acceptor" evidence="2">
    <location>
        <position position="445"/>
    </location>
</feature>
<keyword evidence="2" id="KW-0378">Hydrolase</keyword>
<dbReference type="Proteomes" id="UP000505210">
    <property type="component" value="Chromosome"/>
</dbReference>
<feature type="domain" description="PNPLA" evidence="4">
    <location>
        <begin position="26"/>
        <end position="458"/>
    </location>
</feature>
<name>A0A6M8BF07_9CYAN</name>
<dbReference type="GO" id="GO:0016787">
    <property type="term" value="F:hydrolase activity"/>
    <property type="evidence" value="ECO:0007669"/>
    <property type="project" value="UniProtKB-UniRule"/>
</dbReference>
<keyword evidence="1 2" id="KW-0443">Lipid metabolism</keyword>
<proteinExistence type="predicted"/>
<feature type="transmembrane region" description="Helical" evidence="3">
    <location>
        <begin position="172"/>
        <end position="200"/>
    </location>
</feature>
<comment type="caution">
    <text evidence="2">Lacks conserved residue(s) required for the propagation of feature annotation.</text>
</comment>
<evidence type="ECO:0000256" key="1">
    <source>
        <dbReference type="ARBA" id="ARBA00023098"/>
    </source>
</evidence>
<dbReference type="KEGG" id="theu:HPC62_12205"/>
<dbReference type="EMBL" id="CP053661">
    <property type="protein sequence ID" value="QKD82846.1"/>
    <property type="molecule type" value="Genomic_DNA"/>
</dbReference>
<feature type="transmembrane region" description="Helical" evidence="3">
    <location>
        <begin position="206"/>
        <end position="225"/>
    </location>
</feature>
<evidence type="ECO:0000313" key="6">
    <source>
        <dbReference type="Proteomes" id="UP000505210"/>
    </source>
</evidence>
<evidence type="ECO:0000256" key="3">
    <source>
        <dbReference type="SAM" id="Phobius"/>
    </source>
</evidence>
<dbReference type="InterPro" id="IPR002641">
    <property type="entry name" value="PNPLA_dom"/>
</dbReference>
<dbReference type="PANTHER" id="PTHR46394:SF1">
    <property type="entry name" value="PNPLA DOMAIN-CONTAINING PROTEIN"/>
    <property type="match status" value="1"/>
</dbReference>
<keyword evidence="3" id="KW-0472">Membrane</keyword>
<feature type="short sequence motif" description="GXSXG" evidence="2">
    <location>
        <begin position="58"/>
        <end position="62"/>
    </location>
</feature>
<gene>
    <name evidence="5" type="ORF">HPC62_12205</name>
</gene>
<keyword evidence="2" id="KW-0442">Lipid degradation</keyword>
<organism evidence="5 6">
    <name type="scientific">Thermoleptolyngbya sichuanensis A183</name>
    <dbReference type="NCBI Taxonomy" id="2737172"/>
    <lineage>
        <taxon>Bacteria</taxon>
        <taxon>Bacillati</taxon>
        <taxon>Cyanobacteriota</taxon>
        <taxon>Cyanophyceae</taxon>
        <taxon>Oculatellales</taxon>
        <taxon>Oculatellaceae</taxon>
        <taxon>Thermoleptolyngbya</taxon>
        <taxon>Thermoleptolyngbya sichuanensis</taxon>
    </lineage>
</organism>
<reference evidence="5 6" key="1">
    <citation type="submission" date="2020-05" db="EMBL/GenBank/DDBJ databases">
        <title>Complete genome sequence of of a novel Thermoleptolyngbya strain isolated from hot springs of Ganzi, Sichuan China.</title>
        <authorList>
            <person name="Tang J."/>
            <person name="Daroch M."/>
            <person name="Li L."/>
            <person name="Waleron K."/>
            <person name="Waleron M."/>
            <person name="Waleron M."/>
        </authorList>
    </citation>
    <scope>NUCLEOTIDE SEQUENCE [LARGE SCALE GENOMIC DNA]</scope>
    <source>
        <strain evidence="5 6">PKUAC-SCTA183</strain>
    </source>
</reference>
<dbReference type="InterPro" id="IPR052580">
    <property type="entry name" value="Lipid_Hydrolase"/>
</dbReference>
<dbReference type="InterPro" id="IPR016035">
    <property type="entry name" value="Acyl_Trfase/lysoPLipase"/>
</dbReference>
<dbReference type="Gene3D" id="3.40.1090.10">
    <property type="entry name" value="Cytosolic phospholipase A2 catalytic domain"/>
    <property type="match status" value="2"/>
</dbReference>
<dbReference type="AlphaFoldDB" id="A0A6M8BF07"/>
<sequence>MSQAQPSAASEAPETRYLTPEQECDLVMKGGITSGIVYPPAICKLAGEGKYRFRSVGGTSAGAIAAAVTAAAEFGRETAWDGQPSGFDRLDTLSQQLCQEGFLLSLFQPEPMLKPLMDALMAILGITPDPKTGKSGRAASAQGSKPRKSWLQRIQELLDITRRTSPASARKGTLWGLLGSAVLALVLGTLAAIAFGIAGWLTGNSVALGDYLLGVGVLAVMFIGLDRLLGVGTLAAGAVDLYTALFKMLPTNLFGICTGHMPEANGPDPNPIALTDWLSVNINNLAGLDPTGRPLTFGDLRKKPLPNGDLPDCDNGKYNIDLRVVTSNLSHNRPYTLPFEPDHRFIFKAEEFSKLFPSNVVKHLVEKAGQRPQYDLPKGYYFLPDPDDLPVVVATRMSLSFPVLISAVPLYTVSQSCLNRHQPGDVIRVDLTKNSKDLQQNWFSDGGICSNFPIHFFDSWLPTRPTFGINLGSVSEDALQVRPGFGTGATRTINPDYLSVTPNSPNLQEERSQESGRVLNQDVFLPRPNDRQAPEWVDLQSNLLAFAWQMFQTAQNYRDTSLAGLPGYRERIAQVRLAHDEGGLNLAMDKATIEGVMNKGKTAGDKLIKEFKFEDHQWVRFRVLMGLLEERLTQLEAVAFSTKKFDYETLTTHHASYPYAYPDDIHAKKARECVERMRQSVTTFWACAPALDEKLPQPKTVLRTMPEL</sequence>
<accession>A0A6M8BF07</accession>
<dbReference type="PROSITE" id="PS51635">
    <property type="entry name" value="PNPLA"/>
    <property type="match status" value="1"/>
</dbReference>